<feature type="domain" description="EamA" evidence="2">
    <location>
        <begin position="3"/>
        <end position="140"/>
    </location>
</feature>
<gene>
    <name evidence="3" type="ORF">QWZ14_25905</name>
</gene>
<name>A0ABT8ADG3_9PROT</name>
<comment type="caution">
    <text evidence="3">The sequence shown here is derived from an EMBL/GenBank/DDBJ whole genome shotgun (WGS) entry which is preliminary data.</text>
</comment>
<dbReference type="SUPFAM" id="SSF103481">
    <property type="entry name" value="Multidrug resistance efflux transporter EmrE"/>
    <property type="match status" value="2"/>
</dbReference>
<feature type="transmembrane region" description="Helical" evidence="1">
    <location>
        <begin position="99"/>
        <end position="117"/>
    </location>
</feature>
<keyword evidence="1" id="KW-1133">Transmembrane helix</keyword>
<dbReference type="InterPro" id="IPR037185">
    <property type="entry name" value="EmrE-like"/>
</dbReference>
<keyword evidence="1" id="KW-0472">Membrane</keyword>
<evidence type="ECO:0000313" key="4">
    <source>
        <dbReference type="Proteomes" id="UP001529369"/>
    </source>
</evidence>
<feature type="transmembrane region" description="Helical" evidence="1">
    <location>
        <begin position="208"/>
        <end position="229"/>
    </location>
</feature>
<keyword evidence="1" id="KW-0812">Transmembrane</keyword>
<dbReference type="InterPro" id="IPR000620">
    <property type="entry name" value="EamA_dom"/>
</dbReference>
<accession>A0ABT8ADG3</accession>
<dbReference type="PANTHER" id="PTHR22911:SF103">
    <property type="entry name" value="BLR2811 PROTEIN"/>
    <property type="match status" value="1"/>
</dbReference>
<sequence length="285" mass="29668">MTTAIFFALLCNLLYAIGYALAKLLTAELDPLEITFLRSALVLATAAGLSLGRPAPAAAWAHAAAPPRAWDQRLAALALIASTTISVFGYALLPVTEASALGFSGPIILTACGALLLREAVPPRRWLAVGLGFAGMLVMLRPGGSLFGWPALVPIAAALSYALYQVLVRRLRGVADAKDAMVQGAIAGVVLLALPALVVWRWPAWPVLALVLVFTAVQTAALAALSAAVQRAEVSAIAPWHYSRLVFALAMDAMLFGRLPPPEALAGALLIALGGLLLLRRSAPG</sequence>
<dbReference type="Proteomes" id="UP001529369">
    <property type="component" value="Unassembled WGS sequence"/>
</dbReference>
<reference evidence="4" key="1">
    <citation type="journal article" date="2019" name="Int. J. Syst. Evol. Microbiol.">
        <title>The Global Catalogue of Microorganisms (GCM) 10K type strain sequencing project: providing services to taxonomists for standard genome sequencing and annotation.</title>
        <authorList>
            <consortium name="The Broad Institute Genomics Platform"/>
            <consortium name="The Broad Institute Genome Sequencing Center for Infectious Disease"/>
            <person name="Wu L."/>
            <person name="Ma J."/>
        </authorList>
    </citation>
    <scope>NUCLEOTIDE SEQUENCE [LARGE SCALE GENOMIC DNA]</scope>
    <source>
        <strain evidence="4">CECT 7131</strain>
    </source>
</reference>
<feature type="transmembrane region" description="Helical" evidence="1">
    <location>
        <begin position="73"/>
        <end position="93"/>
    </location>
</feature>
<proteinExistence type="predicted"/>
<protein>
    <submittedName>
        <fullName evidence="3">DMT family transporter</fullName>
    </submittedName>
</protein>
<organism evidence="3 4">
    <name type="scientific">Paeniroseomonas aquatica</name>
    <dbReference type="NCBI Taxonomy" id="373043"/>
    <lineage>
        <taxon>Bacteria</taxon>
        <taxon>Pseudomonadati</taxon>
        <taxon>Pseudomonadota</taxon>
        <taxon>Alphaproteobacteria</taxon>
        <taxon>Acetobacterales</taxon>
        <taxon>Acetobacteraceae</taxon>
        <taxon>Paeniroseomonas</taxon>
    </lineage>
</organism>
<dbReference type="PANTHER" id="PTHR22911">
    <property type="entry name" value="ACYL-MALONYL CONDENSING ENZYME-RELATED"/>
    <property type="match status" value="1"/>
</dbReference>
<dbReference type="Pfam" id="PF00892">
    <property type="entry name" value="EamA"/>
    <property type="match status" value="1"/>
</dbReference>
<evidence type="ECO:0000256" key="1">
    <source>
        <dbReference type="SAM" id="Phobius"/>
    </source>
</evidence>
<evidence type="ECO:0000313" key="3">
    <source>
        <dbReference type="EMBL" id="MDN3567829.1"/>
    </source>
</evidence>
<dbReference type="RefSeq" id="WP_290319894.1">
    <property type="nucleotide sequence ID" value="NZ_JAUFPN010000197.1"/>
</dbReference>
<evidence type="ECO:0000259" key="2">
    <source>
        <dbReference type="Pfam" id="PF00892"/>
    </source>
</evidence>
<feature type="transmembrane region" description="Helical" evidence="1">
    <location>
        <begin position="146"/>
        <end position="168"/>
    </location>
</feature>
<feature type="transmembrane region" description="Helical" evidence="1">
    <location>
        <begin position="180"/>
        <end position="202"/>
    </location>
</feature>
<dbReference type="EMBL" id="JAUFPN010000197">
    <property type="protein sequence ID" value="MDN3567829.1"/>
    <property type="molecule type" value="Genomic_DNA"/>
</dbReference>
<keyword evidence="4" id="KW-1185">Reference proteome</keyword>